<keyword evidence="2" id="KW-1185">Reference proteome</keyword>
<dbReference type="AlphaFoldDB" id="A0A0C2JHY1"/>
<comment type="caution">
    <text evidence="1">The sequence shown here is derived from an EMBL/GenBank/DDBJ whole genome shotgun (WGS) entry which is preliminary data.</text>
</comment>
<proteinExistence type="predicted"/>
<dbReference type="Proteomes" id="UP000031668">
    <property type="component" value="Unassembled WGS sequence"/>
</dbReference>
<accession>A0A0C2JHY1</accession>
<dbReference type="EMBL" id="JWZT01002668">
    <property type="protein sequence ID" value="KII68928.1"/>
    <property type="molecule type" value="Genomic_DNA"/>
</dbReference>
<evidence type="ECO:0000313" key="1">
    <source>
        <dbReference type="EMBL" id="KII68928.1"/>
    </source>
</evidence>
<reference evidence="1 2" key="1">
    <citation type="journal article" date="2014" name="Genome Biol. Evol.">
        <title>The genome of the myxosporean Thelohanellus kitauei shows adaptations to nutrient acquisition within its fish host.</title>
        <authorList>
            <person name="Yang Y."/>
            <person name="Xiong J."/>
            <person name="Zhou Z."/>
            <person name="Huo F."/>
            <person name="Miao W."/>
            <person name="Ran C."/>
            <person name="Liu Y."/>
            <person name="Zhang J."/>
            <person name="Feng J."/>
            <person name="Wang M."/>
            <person name="Wang M."/>
            <person name="Wang L."/>
            <person name="Yao B."/>
        </authorList>
    </citation>
    <scope>NUCLEOTIDE SEQUENCE [LARGE SCALE GENOMIC DNA]</scope>
    <source>
        <strain evidence="1">Wuqing</strain>
    </source>
</reference>
<sequence length="101" mass="12394">MVFTRNEIENYLFSSKRHNKIDISFIISLRSLTWSIGVLSRNMLLSNDWLEPPSYFSENLRLYIYFYDIKRFMIISWCHLRSDDIWNVLKKWINSFYVDLL</sequence>
<gene>
    <name evidence="1" type="ORF">RF11_03837</name>
</gene>
<name>A0A0C2JHY1_THEKT</name>
<organism evidence="1 2">
    <name type="scientific">Thelohanellus kitauei</name>
    <name type="common">Myxosporean</name>
    <dbReference type="NCBI Taxonomy" id="669202"/>
    <lineage>
        <taxon>Eukaryota</taxon>
        <taxon>Metazoa</taxon>
        <taxon>Cnidaria</taxon>
        <taxon>Myxozoa</taxon>
        <taxon>Myxosporea</taxon>
        <taxon>Bivalvulida</taxon>
        <taxon>Platysporina</taxon>
        <taxon>Myxobolidae</taxon>
        <taxon>Thelohanellus</taxon>
    </lineage>
</organism>
<protein>
    <submittedName>
        <fullName evidence="1">Uncharacterized protein</fullName>
    </submittedName>
</protein>
<evidence type="ECO:0000313" key="2">
    <source>
        <dbReference type="Proteomes" id="UP000031668"/>
    </source>
</evidence>